<dbReference type="Proteomes" id="UP000298588">
    <property type="component" value="Chromosome"/>
</dbReference>
<dbReference type="RefSeq" id="WP_137101422.1">
    <property type="nucleotide sequence ID" value="NZ_CP039865.1"/>
</dbReference>
<protein>
    <submittedName>
        <fullName evidence="1">Uncharacterized protein</fullName>
    </submittedName>
</protein>
<dbReference type="EMBL" id="CP039865">
    <property type="protein sequence ID" value="QCK88094.1"/>
    <property type="molecule type" value="Genomic_DNA"/>
</dbReference>
<dbReference type="PROSITE" id="PS51257">
    <property type="entry name" value="PROKAR_LIPOPROTEIN"/>
    <property type="match status" value="1"/>
</dbReference>
<dbReference type="KEGG" id="paqt:E8L99_21200"/>
<dbReference type="AlphaFoldDB" id="A0A4D7QS78"/>
<gene>
    <name evidence="1" type="ORF">E8L99_21200</name>
</gene>
<proteinExistence type="predicted"/>
<name>A0A4D7QS78_9HYPH</name>
<evidence type="ECO:0000313" key="1">
    <source>
        <dbReference type="EMBL" id="QCK88094.1"/>
    </source>
</evidence>
<reference evidence="1 2" key="1">
    <citation type="submission" date="2019-04" db="EMBL/GenBank/DDBJ databases">
        <title>Phreatobacter aquaticus sp. nov.</title>
        <authorList>
            <person name="Choi A."/>
            <person name="Baek K."/>
        </authorList>
    </citation>
    <scope>NUCLEOTIDE SEQUENCE [LARGE SCALE GENOMIC DNA]</scope>
    <source>
        <strain evidence="1 2">NMCR1094</strain>
    </source>
</reference>
<organism evidence="1 2">
    <name type="scientific">Phreatobacter aquaticus</name>
    <dbReference type="NCBI Taxonomy" id="2570229"/>
    <lineage>
        <taxon>Bacteria</taxon>
        <taxon>Pseudomonadati</taxon>
        <taxon>Pseudomonadota</taxon>
        <taxon>Alphaproteobacteria</taxon>
        <taxon>Hyphomicrobiales</taxon>
        <taxon>Phreatobacteraceae</taxon>
        <taxon>Phreatobacter</taxon>
    </lineage>
</organism>
<evidence type="ECO:0000313" key="2">
    <source>
        <dbReference type="Proteomes" id="UP000298588"/>
    </source>
</evidence>
<dbReference type="OrthoDB" id="8298141at2"/>
<sequence length="199" mass="21332">MSLSRLVSRLAFVAACSVGIGGCLSTPISSLPRLMRLDLATMDMDDVRAALRLPAMLRVRPGDAVMTIKTRVDGGNPTEDRFVLVESTVERERVEMAAEARAGAGISIWRIAPGDVPRVAAIQQRVRASLVQGPRVRGSLEIQVSGGCRTAPIPEGAVPMSSFLKPARGETYITLVSDLDLRRVIPLGDWQAKIPECGG</sequence>
<accession>A0A4D7QS78</accession>
<keyword evidence="2" id="KW-1185">Reference proteome</keyword>